<sequence>MNKSLYLAPVLRLDGNDVSAVSYRDYVFLKIFSESSAYVSLQVVLYPVVLDPDLAPYLRKLRAGFVGDHVLGNYRSCYLCFKRTVGDKSAEYFGKPLSGVAFFPVTEEIVIKPSCRAEQRGNVKKLDRGHRRTFFGSVDRSGYVLHVSEGRHSLGGEKIFRVGRLPQLLFDHVSVIVRHKPVCKRLCTLRGCAFRKHRRDLVKLKRFHGFVKICCQFICPFIRHRKCRSRSNITVFLSCCRIQASEDCAPSG</sequence>
<evidence type="ECO:0000313" key="1">
    <source>
        <dbReference type="EMBL" id="CDC73453.1"/>
    </source>
</evidence>
<protein>
    <submittedName>
        <fullName evidence="1">Uncharacterized protein</fullName>
    </submittedName>
</protein>
<gene>
    <name evidence="1" type="ORF">BN580_01250</name>
</gene>
<name>R6TJ79_9BACT</name>
<dbReference type="EMBL" id="CBFW010000160">
    <property type="protein sequence ID" value="CDC73453.1"/>
    <property type="molecule type" value="Genomic_DNA"/>
</dbReference>
<comment type="caution">
    <text evidence="1">The sequence shown here is derived from an EMBL/GenBank/DDBJ whole genome shotgun (WGS) entry which is preliminary data.</text>
</comment>
<evidence type="ECO:0000313" key="2">
    <source>
        <dbReference type="Proteomes" id="UP000017938"/>
    </source>
</evidence>
<accession>R6TJ79</accession>
<dbReference type="AlphaFoldDB" id="R6TJ79"/>
<reference evidence="1" key="1">
    <citation type="submission" date="2012-11" db="EMBL/GenBank/DDBJ databases">
        <title>Dependencies among metagenomic species, viruses, plasmids and units of genetic variation.</title>
        <authorList>
            <person name="Nielsen H.B."/>
            <person name="Almeida M."/>
            <person name="Juncker A.S."/>
            <person name="Rasmussen S."/>
            <person name="Li J."/>
            <person name="Sunagawa S."/>
            <person name="Plichta D."/>
            <person name="Gautier L."/>
            <person name="Le Chatelier E."/>
            <person name="Peletier E."/>
            <person name="Bonde I."/>
            <person name="Nielsen T."/>
            <person name="Manichanh C."/>
            <person name="Arumugam M."/>
            <person name="Batto J."/>
            <person name="Santos M.B.Q.D."/>
            <person name="Blom N."/>
            <person name="Borruel N."/>
            <person name="Burgdorf K.S."/>
            <person name="Boumezbeur F."/>
            <person name="Casellas F."/>
            <person name="Dore J."/>
            <person name="Guarner F."/>
            <person name="Hansen T."/>
            <person name="Hildebrand F."/>
            <person name="Kaas R.S."/>
            <person name="Kennedy S."/>
            <person name="Kristiansen K."/>
            <person name="Kultima J.R."/>
            <person name="Leonard P."/>
            <person name="Levenez F."/>
            <person name="Lund O."/>
            <person name="Moumen B."/>
            <person name="Le Paslier D."/>
            <person name="Pons N."/>
            <person name="Pedersen O."/>
            <person name="Prifti E."/>
            <person name="Qin J."/>
            <person name="Raes J."/>
            <person name="Tap J."/>
            <person name="Tims S."/>
            <person name="Ussery D.W."/>
            <person name="Yamada T."/>
            <person name="MetaHit consortium"/>
            <person name="Renault P."/>
            <person name="Sicheritz-Ponten T."/>
            <person name="Bork P."/>
            <person name="Wang J."/>
            <person name="Brunak S."/>
            <person name="Ehrlich S.D."/>
        </authorList>
    </citation>
    <scope>NUCLEOTIDE SEQUENCE [LARGE SCALE GENOMIC DNA]</scope>
</reference>
<organism evidence="1 2">
    <name type="scientific">Candidatus Colimorpha enterica</name>
    <dbReference type="NCBI Taxonomy" id="3083063"/>
    <lineage>
        <taxon>Bacteria</taxon>
        <taxon>Pseudomonadati</taxon>
        <taxon>Bacteroidota</taxon>
        <taxon>Bacteroidia</taxon>
        <taxon>Bacteroidales</taxon>
        <taxon>Candidatus Colimorpha</taxon>
    </lineage>
</organism>
<proteinExistence type="predicted"/>
<dbReference type="Proteomes" id="UP000017938">
    <property type="component" value="Unassembled WGS sequence"/>
</dbReference>